<keyword evidence="6" id="KW-1185">Reference proteome</keyword>
<evidence type="ECO:0000313" key="5">
    <source>
        <dbReference type="EMBL" id="KAF2189795.1"/>
    </source>
</evidence>
<protein>
    <submittedName>
        <fullName evidence="5">RNI-like protein</fullName>
    </submittedName>
</protein>
<name>A0A6A6EFF5_9PEZI</name>
<evidence type="ECO:0000259" key="4">
    <source>
        <dbReference type="PROSITE" id="PS50245"/>
    </source>
</evidence>
<evidence type="ECO:0000313" key="6">
    <source>
        <dbReference type="Proteomes" id="UP000800200"/>
    </source>
</evidence>
<dbReference type="InterPro" id="IPR050836">
    <property type="entry name" value="SDS22/Internalin_LRR"/>
</dbReference>
<evidence type="ECO:0000256" key="1">
    <source>
        <dbReference type="ARBA" id="ARBA00022614"/>
    </source>
</evidence>
<gene>
    <name evidence="5" type="ORF">K469DRAFT_658971</name>
</gene>
<accession>A0A6A6EFF5</accession>
<dbReference type="Pfam" id="PF01302">
    <property type="entry name" value="CAP_GLY"/>
    <property type="match status" value="1"/>
</dbReference>
<proteinExistence type="predicted"/>
<dbReference type="EMBL" id="ML994620">
    <property type="protein sequence ID" value="KAF2189795.1"/>
    <property type="molecule type" value="Genomic_DNA"/>
</dbReference>
<dbReference type="Gene3D" id="2.30.30.190">
    <property type="entry name" value="CAP Gly-rich-like domain"/>
    <property type="match status" value="1"/>
</dbReference>
<dbReference type="PROSITE" id="PS50245">
    <property type="entry name" value="CAP_GLY_2"/>
    <property type="match status" value="1"/>
</dbReference>
<dbReference type="AlphaFoldDB" id="A0A6A6EFF5"/>
<dbReference type="InterPro" id="IPR032675">
    <property type="entry name" value="LRR_dom_sf"/>
</dbReference>
<organism evidence="5 6">
    <name type="scientific">Zopfia rhizophila CBS 207.26</name>
    <dbReference type="NCBI Taxonomy" id="1314779"/>
    <lineage>
        <taxon>Eukaryota</taxon>
        <taxon>Fungi</taxon>
        <taxon>Dikarya</taxon>
        <taxon>Ascomycota</taxon>
        <taxon>Pezizomycotina</taxon>
        <taxon>Dothideomycetes</taxon>
        <taxon>Dothideomycetes incertae sedis</taxon>
        <taxon>Zopfiaceae</taxon>
        <taxon>Zopfia</taxon>
    </lineage>
</organism>
<dbReference type="SUPFAM" id="SSF74924">
    <property type="entry name" value="Cap-Gly domain"/>
    <property type="match status" value="1"/>
</dbReference>
<keyword evidence="2" id="KW-0677">Repeat</keyword>
<feature type="domain" description="CAP-Gly" evidence="4">
    <location>
        <begin position="24"/>
        <end position="70"/>
    </location>
</feature>
<dbReference type="InterPro" id="IPR000938">
    <property type="entry name" value="CAP-Gly_domain"/>
</dbReference>
<dbReference type="Gene3D" id="3.80.10.10">
    <property type="entry name" value="Ribonuclease Inhibitor"/>
    <property type="match status" value="3"/>
</dbReference>
<feature type="region of interest" description="Disordered" evidence="3">
    <location>
        <begin position="557"/>
        <end position="580"/>
    </location>
</feature>
<evidence type="ECO:0000256" key="3">
    <source>
        <dbReference type="SAM" id="MobiDB-lite"/>
    </source>
</evidence>
<dbReference type="SMART" id="SM01052">
    <property type="entry name" value="CAP_GLY"/>
    <property type="match status" value="1"/>
</dbReference>
<keyword evidence="1" id="KW-0433">Leucine-rich repeat</keyword>
<dbReference type="Proteomes" id="UP000800200">
    <property type="component" value="Unassembled WGS sequence"/>
</dbReference>
<reference evidence="5" key="1">
    <citation type="journal article" date="2020" name="Stud. Mycol.">
        <title>101 Dothideomycetes genomes: a test case for predicting lifestyles and emergence of pathogens.</title>
        <authorList>
            <person name="Haridas S."/>
            <person name="Albert R."/>
            <person name="Binder M."/>
            <person name="Bloem J."/>
            <person name="Labutti K."/>
            <person name="Salamov A."/>
            <person name="Andreopoulos B."/>
            <person name="Baker S."/>
            <person name="Barry K."/>
            <person name="Bills G."/>
            <person name="Bluhm B."/>
            <person name="Cannon C."/>
            <person name="Castanera R."/>
            <person name="Culley D."/>
            <person name="Daum C."/>
            <person name="Ezra D."/>
            <person name="Gonzalez J."/>
            <person name="Henrissat B."/>
            <person name="Kuo A."/>
            <person name="Liang C."/>
            <person name="Lipzen A."/>
            <person name="Lutzoni F."/>
            <person name="Magnuson J."/>
            <person name="Mondo S."/>
            <person name="Nolan M."/>
            <person name="Ohm R."/>
            <person name="Pangilinan J."/>
            <person name="Park H.-J."/>
            <person name="Ramirez L."/>
            <person name="Alfaro M."/>
            <person name="Sun H."/>
            <person name="Tritt A."/>
            <person name="Yoshinaga Y."/>
            <person name="Zwiers L.-H."/>
            <person name="Turgeon B."/>
            <person name="Goodwin S."/>
            <person name="Spatafora J."/>
            <person name="Crous P."/>
            <person name="Grigoriev I."/>
        </authorList>
    </citation>
    <scope>NUCLEOTIDE SEQUENCE</scope>
    <source>
        <strain evidence="5">CBS 207.26</strain>
    </source>
</reference>
<sequence length="619" mass="69706">MATEFYIGKRLSFDGQLCTVRYYGEVKGTKGEWLGVEWDDPTRGKHSGENSGTKYFECVSKNPTAGSFVRPTRKSDPPRSFVEALKAKYASEDFEDPDVQIVFVKQDKKKEPLVQLNRPIRISGKEVEEVGFDKIRKQLADLNELRIVILDGLCMSRPIATLRARQKATEENAWPADLTDIKDACPKVIELDLSRNLFEEWREIASICEQLGKLKSLRVDGNRFRDTTVTELERQRCVSGFANIKALKLQDTLLSWEEITNITSLFPTLTNFVASSNAYTTLTSHFLNPTITDLTLEDNLFHSLSDLFPLTQLPHLQRLILKGNKISEIATPEAELPKFSSSVTEVDLSYNEIACWPFIDRLEHVFPGLTALRISHNPLYYSLQAADGRPLSAEDGYMLTLARLGDLKSLNHSPIIPKERLNAESYYLSLISRELTYSPPHLSTTIISSHPRYSYLCAEYGEPVIHRASNAVNPNSLAARLIRFSFYPSPNTLSLLNTTPTHQDENSENNVLGKFELEIPTSFTAYSLLGLVGRKYGLSPMKLRLVLETGDWMPVNRGDGDVEEEAWDSESDEEGEEEKAVGERVMREVEIVPGTRAVSTWVDGMEVVVRVEVRGEGGI</sequence>
<dbReference type="SUPFAM" id="SSF52047">
    <property type="entry name" value="RNI-like"/>
    <property type="match status" value="1"/>
</dbReference>
<dbReference type="PANTHER" id="PTHR46652:SF3">
    <property type="entry name" value="LEUCINE-RICH REPEAT-CONTAINING PROTEIN 9"/>
    <property type="match status" value="1"/>
</dbReference>
<dbReference type="InterPro" id="IPR036859">
    <property type="entry name" value="CAP-Gly_dom_sf"/>
</dbReference>
<dbReference type="PANTHER" id="PTHR46652">
    <property type="entry name" value="LEUCINE-RICH REPEAT AND IQ DOMAIN-CONTAINING PROTEIN 1-RELATED"/>
    <property type="match status" value="1"/>
</dbReference>
<evidence type="ECO:0000256" key="2">
    <source>
        <dbReference type="ARBA" id="ARBA00022737"/>
    </source>
</evidence>
<feature type="compositionally biased region" description="Acidic residues" evidence="3">
    <location>
        <begin position="561"/>
        <end position="577"/>
    </location>
</feature>
<dbReference type="OrthoDB" id="5273213at2759"/>